<reference evidence="1 2" key="1">
    <citation type="submission" date="2023-08" db="EMBL/GenBank/DDBJ databases">
        <title>Black Yeasts Isolated from many extreme environments.</title>
        <authorList>
            <person name="Coleine C."/>
            <person name="Stajich J.E."/>
            <person name="Selbmann L."/>
        </authorList>
    </citation>
    <scope>NUCLEOTIDE SEQUENCE [LARGE SCALE GENOMIC DNA]</scope>
    <source>
        <strain evidence="1 2">CCFEE 5910</strain>
    </source>
</reference>
<evidence type="ECO:0000313" key="2">
    <source>
        <dbReference type="Proteomes" id="UP001309876"/>
    </source>
</evidence>
<dbReference type="AlphaFoldDB" id="A0AAN7SZL5"/>
<organism evidence="1 2">
    <name type="scientific">Lithohypha guttulata</name>
    <dbReference type="NCBI Taxonomy" id="1690604"/>
    <lineage>
        <taxon>Eukaryota</taxon>
        <taxon>Fungi</taxon>
        <taxon>Dikarya</taxon>
        <taxon>Ascomycota</taxon>
        <taxon>Pezizomycotina</taxon>
        <taxon>Eurotiomycetes</taxon>
        <taxon>Chaetothyriomycetidae</taxon>
        <taxon>Chaetothyriales</taxon>
        <taxon>Trichomeriaceae</taxon>
        <taxon>Lithohypha</taxon>
    </lineage>
</organism>
<comment type="caution">
    <text evidence="1">The sequence shown here is derived from an EMBL/GenBank/DDBJ whole genome shotgun (WGS) entry which is preliminary data.</text>
</comment>
<proteinExistence type="predicted"/>
<keyword evidence="2" id="KW-1185">Reference proteome</keyword>
<name>A0AAN7SZL5_9EURO</name>
<evidence type="ECO:0000313" key="1">
    <source>
        <dbReference type="EMBL" id="KAK5085722.1"/>
    </source>
</evidence>
<dbReference type="Proteomes" id="UP001309876">
    <property type="component" value="Unassembled WGS sequence"/>
</dbReference>
<accession>A0AAN7SZL5</accession>
<dbReference type="EMBL" id="JAVRRJ010000004">
    <property type="protein sequence ID" value="KAK5085722.1"/>
    <property type="molecule type" value="Genomic_DNA"/>
</dbReference>
<sequence>MLAQAMETPAYLLNFIVSAYLCLVLNDDHTAQGDDLLHLQVELAKHLRLKLDEFNPADLDQLICIVLTMVMLEIMCSKKSVPYVLNTDRIIALYTGQPPLYCPWKDPALSPQRAARHPRSCGYFFEDKTRAAILDPDISWYCSATCRAIEILEGEDWHFQSGQMRDSSELWYFYFLRDQIVSNYAHLNARFWHDTSISRCVMLATKIVEYIVLVDNYIVTLPLFFADTLRDVLCAHELEKVWQDSSNILRWILFVLIIYPKQWSGHDWALRLAKQRLDLEYGKLWPPSWNLLEVLNARQFVWAGSYVRQEFKSATEELRQLKAEEDLKAKRFDWLAPTIRTKATNPSSYKNRT</sequence>
<gene>
    <name evidence="1" type="ORF">LTR05_005010</name>
</gene>
<protein>
    <submittedName>
        <fullName evidence="1">Uncharacterized protein</fullName>
    </submittedName>
</protein>